<comment type="caution">
    <text evidence="2">The sequence shown here is derived from an EMBL/GenBank/DDBJ whole genome shotgun (WGS) entry which is preliminary data.</text>
</comment>
<gene>
    <name evidence="2" type="ORF">P879_05369</name>
</gene>
<proteinExistence type="predicted"/>
<sequence>MDDQTVQTSTNCASSKYVTVPSRYAIASRTTSAPMRARRQTVFTSRAQSKPIGTEPKHMSSVRHSSPKPDSGESSLGFLINDSVASAVLPAHPQLSERRRSLSTGTLHLNSSGHLGIEKVTPKAAHDKKDSRYASKALKVGWIMLEKRLREVNAANNSRSMAEVKQLLEVCESRRQQLQALQISNAKWNQWLRINHALESENVVLESLIRLLGPPDVGWTETDHKENRNPSTDDSPSPSTGDLITKLKRFTATQITPTFNRLPLQGFTTDGEEAVLPVLATDNVEKFIASSEVELSALEQLADLVDRVASQLESNIVPVTQIQTEKLISAAQLFAHEASLRLECLQRQWLDCLGCHT</sequence>
<dbReference type="AlphaFoldDB" id="A0A8T0DVQ6"/>
<name>A0A8T0DVQ6_9TREM</name>
<organism evidence="2 3">
    <name type="scientific">Paragonimus westermani</name>
    <dbReference type="NCBI Taxonomy" id="34504"/>
    <lineage>
        <taxon>Eukaryota</taxon>
        <taxon>Metazoa</taxon>
        <taxon>Spiralia</taxon>
        <taxon>Lophotrochozoa</taxon>
        <taxon>Platyhelminthes</taxon>
        <taxon>Trematoda</taxon>
        <taxon>Digenea</taxon>
        <taxon>Plagiorchiida</taxon>
        <taxon>Troglotremata</taxon>
        <taxon>Troglotrematidae</taxon>
        <taxon>Paragonimus</taxon>
    </lineage>
</organism>
<dbReference type="EMBL" id="JTDF01000540">
    <property type="protein sequence ID" value="KAF8571406.1"/>
    <property type="molecule type" value="Genomic_DNA"/>
</dbReference>
<protein>
    <submittedName>
        <fullName evidence="2">Uncharacterized protein</fullName>
    </submittedName>
</protein>
<evidence type="ECO:0000313" key="2">
    <source>
        <dbReference type="EMBL" id="KAF8571406.1"/>
    </source>
</evidence>
<accession>A0A8T0DVQ6</accession>
<feature type="region of interest" description="Disordered" evidence="1">
    <location>
        <begin position="219"/>
        <end position="243"/>
    </location>
</feature>
<keyword evidence="3" id="KW-1185">Reference proteome</keyword>
<reference evidence="2 3" key="1">
    <citation type="submission" date="2019-07" db="EMBL/GenBank/DDBJ databases">
        <title>Annotation for the trematode Paragonimus westermani.</title>
        <authorList>
            <person name="Choi Y.-J."/>
        </authorList>
    </citation>
    <scope>NUCLEOTIDE SEQUENCE [LARGE SCALE GENOMIC DNA]</scope>
    <source>
        <strain evidence="2">180907_Pwestermani</strain>
    </source>
</reference>
<feature type="region of interest" description="Disordered" evidence="1">
    <location>
        <begin position="26"/>
        <end position="76"/>
    </location>
</feature>
<dbReference type="OrthoDB" id="6246182at2759"/>
<feature type="compositionally biased region" description="Low complexity" evidence="1">
    <location>
        <begin position="230"/>
        <end position="240"/>
    </location>
</feature>
<evidence type="ECO:0000313" key="3">
    <source>
        <dbReference type="Proteomes" id="UP000699462"/>
    </source>
</evidence>
<dbReference type="Proteomes" id="UP000699462">
    <property type="component" value="Unassembled WGS sequence"/>
</dbReference>
<evidence type="ECO:0000256" key="1">
    <source>
        <dbReference type="SAM" id="MobiDB-lite"/>
    </source>
</evidence>